<dbReference type="InterPro" id="IPR036259">
    <property type="entry name" value="MFS_trans_sf"/>
</dbReference>
<feature type="transmembrane region" description="Helical" evidence="1">
    <location>
        <begin position="313"/>
        <end position="334"/>
    </location>
</feature>
<feature type="transmembrane region" description="Helical" evidence="1">
    <location>
        <begin position="340"/>
        <end position="358"/>
    </location>
</feature>
<dbReference type="Pfam" id="PF13347">
    <property type="entry name" value="MFS_2"/>
    <property type="match status" value="1"/>
</dbReference>
<feature type="transmembrane region" description="Helical" evidence="1">
    <location>
        <begin position="115"/>
        <end position="135"/>
    </location>
</feature>
<keyword evidence="1" id="KW-0472">Membrane</keyword>
<dbReference type="GO" id="GO:0008643">
    <property type="term" value="P:carbohydrate transport"/>
    <property type="evidence" value="ECO:0007669"/>
    <property type="project" value="InterPro"/>
</dbReference>
<dbReference type="GO" id="GO:0005886">
    <property type="term" value="C:plasma membrane"/>
    <property type="evidence" value="ECO:0007669"/>
    <property type="project" value="TreeGrafter"/>
</dbReference>
<dbReference type="InterPro" id="IPR039672">
    <property type="entry name" value="MFS_2"/>
</dbReference>
<feature type="transmembrane region" description="Helical" evidence="1">
    <location>
        <begin position="156"/>
        <end position="183"/>
    </location>
</feature>
<dbReference type="Gene3D" id="1.20.1250.20">
    <property type="entry name" value="MFS general substrate transporter like domains"/>
    <property type="match status" value="1"/>
</dbReference>
<feature type="transmembrane region" description="Helical" evidence="1">
    <location>
        <begin position="189"/>
        <end position="210"/>
    </location>
</feature>
<evidence type="ECO:0000313" key="2">
    <source>
        <dbReference type="EMBL" id="AHF25261.1"/>
    </source>
</evidence>
<keyword evidence="1" id="KW-1133">Transmembrane helix</keyword>
<proteinExistence type="predicted"/>
<dbReference type="GO" id="GO:0015293">
    <property type="term" value="F:symporter activity"/>
    <property type="evidence" value="ECO:0007669"/>
    <property type="project" value="InterPro"/>
</dbReference>
<reference evidence="2" key="1">
    <citation type="journal article" date="2013" name="PLoS ONE">
        <title>Metagenomic insights into the carbohydrate-active enzymes carried by the microorganisms adhering to solid digesta in the rumen of cows.</title>
        <authorList>
            <person name="Wang L."/>
            <person name="Hatem A."/>
            <person name="Catalyurek U.V."/>
            <person name="Morrison M."/>
            <person name="Yu Z."/>
        </authorList>
    </citation>
    <scope>NUCLEOTIDE SEQUENCE</scope>
</reference>
<organism evidence="2">
    <name type="scientific">uncultured bacterium Contig1604</name>
    <dbReference type="NCBI Taxonomy" id="1393470"/>
    <lineage>
        <taxon>Bacteria</taxon>
        <taxon>environmental samples</taxon>
    </lineage>
</organism>
<dbReference type="PANTHER" id="PTHR11328:SF24">
    <property type="entry name" value="MAJOR FACILITATOR SUPERFAMILY (MFS) PROFILE DOMAIN-CONTAINING PROTEIN"/>
    <property type="match status" value="1"/>
</dbReference>
<feature type="transmembrane region" description="Helical" evidence="1">
    <location>
        <begin position="13"/>
        <end position="35"/>
    </location>
</feature>
<protein>
    <submittedName>
        <fullName evidence="2">Putative transporter</fullName>
    </submittedName>
</protein>
<feature type="transmembrane region" description="Helical" evidence="1">
    <location>
        <begin position="379"/>
        <end position="399"/>
    </location>
</feature>
<dbReference type="AlphaFoldDB" id="W0FK21"/>
<feature type="transmembrane region" description="Helical" evidence="1">
    <location>
        <begin position="47"/>
        <end position="67"/>
    </location>
</feature>
<name>W0FK21_9BACT</name>
<dbReference type="PANTHER" id="PTHR11328">
    <property type="entry name" value="MAJOR FACILITATOR SUPERFAMILY DOMAIN-CONTAINING PROTEIN"/>
    <property type="match status" value="1"/>
</dbReference>
<keyword evidence="1" id="KW-0812">Transmembrane</keyword>
<sequence length="510" mass="56872">MIKSPEVTKKEKWLGYLLGPMGALLLNAVLATYLNVYYTDVLKLTKLWGGMFLTVFPIVSKIIDAVTNVVMGQVIDRTRTKEGKARPWLLLSAPLVTVTGILLFTVPNASDTVKAVWIMISYNLFYSFALTIFNMSHNLMVPLSTRDGTARGGLSVFNQIANIMMTGILVALVFPMVIMPMIGVDKTKWISLMCFLSILALPLTLLEYFFTKERVTEETAEEQKDDLPLRQQLKIIFSDRYMVLLYVYFFIYTVGSFLKNMGLVYYCNYVLGTYNDGSTQTYVSVIGGIPMGIGIFAVWPLAKKFGKRNVTMWGFLLYALGSFICCLAPRTMWVVLVGQFIKNIGGLPCAYVFMALFADCLDHLEWKSHLRVDGAAMSLYNIIAVAMVGIMTGVFNLLLAKAGYIEPLQFREVAELPDVLAWADASSYLASNGLTPQVALDLIKPAADGTYTVALVQPENIYRVFTFAFVGLEVITGLILAFILRFVNVEKTIGQEQAEIKARHDAKHAE</sequence>
<dbReference type="EMBL" id="KC246826">
    <property type="protein sequence ID" value="AHF25261.1"/>
    <property type="molecule type" value="Genomic_DNA"/>
</dbReference>
<feature type="transmembrane region" description="Helical" evidence="1">
    <location>
        <begin position="88"/>
        <end position="109"/>
    </location>
</feature>
<evidence type="ECO:0000256" key="1">
    <source>
        <dbReference type="SAM" id="Phobius"/>
    </source>
</evidence>
<dbReference type="SUPFAM" id="SSF103473">
    <property type="entry name" value="MFS general substrate transporter"/>
    <property type="match status" value="1"/>
</dbReference>
<accession>W0FK21</accession>
<feature type="transmembrane region" description="Helical" evidence="1">
    <location>
        <begin position="241"/>
        <end position="261"/>
    </location>
</feature>
<dbReference type="Gene3D" id="1.20.1720.10">
    <property type="entry name" value="Multidrug resistance protein D"/>
    <property type="match status" value="1"/>
</dbReference>
<feature type="transmembrane region" description="Helical" evidence="1">
    <location>
        <begin position="281"/>
        <end position="301"/>
    </location>
</feature>
<feature type="transmembrane region" description="Helical" evidence="1">
    <location>
        <begin position="461"/>
        <end position="484"/>
    </location>
</feature>